<organism evidence="1 2">
    <name type="scientific">Dactylonectria macrodidyma</name>
    <dbReference type="NCBI Taxonomy" id="307937"/>
    <lineage>
        <taxon>Eukaryota</taxon>
        <taxon>Fungi</taxon>
        <taxon>Dikarya</taxon>
        <taxon>Ascomycota</taxon>
        <taxon>Pezizomycotina</taxon>
        <taxon>Sordariomycetes</taxon>
        <taxon>Hypocreomycetidae</taxon>
        <taxon>Hypocreales</taxon>
        <taxon>Nectriaceae</taxon>
        <taxon>Dactylonectria</taxon>
    </lineage>
</organism>
<gene>
    <name evidence="1" type="ORF">EDB81DRAFT_814241</name>
</gene>
<name>A0A9P9DLY8_9HYPO</name>
<proteinExistence type="predicted"/>
<dbReference type="EMBL" id="JAGMUV010000024">
    <property type="protein sequence ID" value="KAH7121708.1"/>
    <property type="molecule type" value="Genomic_DNA"/>
</dbReference>
<evidence type="ECO:0000313" key="2">
    <source>
        <dbReference type="Proteomes" id="UP000738349"/>
    </source>
</evidence>
<protein>
    <submittedName>
        <fullName evidence="1">Uncharacterized protein</fullName>
    </submittedName>
</protein>
<dbReference type="AlphaFoldDB" id="A0A9P9DLY8"/>
<sequence>MAYGLYVNIVVGDYLRTLLNLNRNPVQSDWEIGHERISIISLTLREPPGELGTKKASHSTYLSMAQCCN</sequence>
<accession>A0A9P9DLY8</accession>
<evidence type="ECO:0000313" key="1">
    <source>
        <dbReference type="EMBL" id="KAH7121708.1"/>
    </source>
</evidence>
<comment type="caution">
    <text evidence="1">The sequence shown here is derived from an EMBL/GenBank/DDBJ whole genome shotgun (WGS) entry which is preliminary data.</text>
</comment>
<reference evidence="1" key="1">
    <citation type="journal article" date="2021" name="Nat. Commun.">
        <title>Genetic determinants of endophytism in the Arabidopsis root mycobiome.</title>
        <authorList>
            <person name="Mesny F."/>
            <person name="Miyauchi S."/>
            <person name="Thiergart T."/>
            <person name="Pickel B."/>
            <person name="Atanasova L."/>
            <person name="Karlsson M."/>
            <person name="Huettel B."/>
            <person name="Barry K.W."/>
            <person name="Haridas S."/>
            <person name="Chen C."/>
            <person name="Bauer D."/>
            <person name="Andreopoulos W."/>
            <person name="Pangilinan J."/>
            <person name="LaButti K."/>
            <person name="Riley R."/>
            <person name="Lipzen A."/>
            <person name="Clum A."/>
            <person name="Drula E."/>
            <person name="Henrissat B."/>
            <person name="Kohler A."/>
            <person name="Grigoriev I.V."/>
            <person name="Martin F.M."/>
            <person name="Hacquard S."/>
        </authorList>
    </citation>
    <scope>NUCLEOTIDE SEQUENCE</scope>
    <source>
        <strain evidence="1">MPI-CAGE-AT-0147</strain>
    </source>
</reference>
<keyword evidence="2" id="KW-1185">Reference proteome</keyword>
<dbReference type="Proteomes" id="UP000738349">
    <property type="component" value="Unassembled WGS sequence"/>
</dbReference>